<dbReference type="RefSeq" id="WP_386722123.1">
    <property type="nucleotide sequence ID" value="NZ_JBHRSZ010000006.1"/>
</dbReference>
<evidence type="ECO:0000313" key="3">
    <source>
        <dbReference type="Proteomes" id="UP001595476"/>
    </source>
</evidence>
<dbReference type="CDD" id="cd07987">
    <property type="entry name" value="LPLAT_MGAT-like"/>
    <property type="match status" value="1"/>
</dbReference>
<protein>
    <submittedName>
        <fullName evidence="2">Lysophospholipid acyltransferase family protein</fullName>
    </submittedName>
</protein>
<accession>A0ABV7HHW9</accession>
<dbReference type="PANTHER" id="PTHR22753">
    <property type="entry name" value="TRANSMEMBRANE PROTEIN 68"/>
    <property type="match status" value="1"/>
</dbReference>
<dbReference type="InterPro" id="IPR002123">
    <property type="entry name" value="Plipid/glycerol_acylTrfase"/>
</dbReference>
<dbReference type="SUPFAM" id="SSF69593">
    <property type="entry name" value="Glycerol-3-phosphate (1)-acyltransferase"/>
    <property type="match status" value="1"/>
</dbReference>
<dbReference type="Pfam" id="PF01553">
    <property type="entry name" value="Acyltransferase"/>
    <property type="match status" value="1"/>
</dbReference>
<comment type="caution">
    <text evidence="2">The sequence shown here is derived from an EMBL/GenBank/DDBJ whole genome shotgun (WGS) entry which is preliminary data.</text>
</comment>
<name>A0ABV7HHW9_9GAMM</name>
<reference evidence="3" key="1">
    <citation type="journal article" date="2019" name="Int. J. Syst. Evol. Microbiol.">
        <title>The Global Catalogue of Microorganisms (GCM) 10K type strain sequencing project: providing services to taxonomists for standard genome sequencing and annotation.</title>
        <authorList>
            <consortium name="The Broad Institute Genomics Platform"/>
            <consortium name="The Broad Institute Genome Sequencing Center for Infectious Disease"/>
            <person name="Wu L."/>
            <person name="Ma J."/>
        </authorList>
    </citation>
    <scope>NUCLEOTIDE SEQUENCE [LARGE SCALE GENOMIC DNA]</scope>
    <source>
        <strain evidence="3">KCTC 52438</strain>
    </source>
</reference>
<gene>
    <name evidence="2" type="ORF">ACFOEK_14365</name>
</gene>
<dbReference type="SMART" id="SM00563">
    <property type="entry name" value="PlsC"/>
    <property type="match status" value="1"/>
</dbReference>
<dbReference type="PANTHER" id="PTHR22753:SF14">
    <property type="entry name" value="MONOACYLGLYCEROL_DIACYLGLYCEROL O-ACYLTRANSFERASE"/>
    <property type="match status" value="1"/>
</dbReference>
<evidence type="ECO:0000259" key="1">
    <source>
        <dbReference type="SMART" id="SM00563"/>
    </source>
</evidence>
<feature type="domain" description="Phospholipid/glycerol acyltransferase" evidence="1">
    <location>
        <begin position="72"/>
        <end position="190"/>
    </location>
</feature>
<organism evidence="2 3">
    <name type="scientific">Litoribrevibacter euphylliae</name>
    <dbReference type="NCBI Taxonomy" id="1834034"/>
    <lineage>
        <taxon>Bacteria</taxon>
        <taxon>Pseudomonadati</taxon>
        <taxon>Pseudomonadota</taxon>
        <taxon>Gammaproteobacteria</taxon>
        <taxon>Oceanospirillales</taxon>
        <taxon>Oceanospirillaceae</taxon>
        <taxon>Litoribrevibacter</taxon>
    </lineage>
</organism>
<sequence>MMRKLIKSLVVSKDLETHIDKMPKEVGSLGYDAWGFNSDINKIGVALFKQLYDHYFRVEADGLENIPKDGPCLIIANHSGQLPLDGTLIGIAMEMNPHSPRAPRAMIERFFPTVPFLGNLLNSVGAVIGDPLNCAKMLERGEAVIVFPEGIRGSGKLYNKRYQLQRFGNGFMHLAMKYNAPIIPVGVVGCEETIPAIANVKPLAKLLHVPYVPIALPFIFPAKVHLNFGKPMHFNHNPDSGREITEQEVTKQVEQVKSAIRGLINKGLAERKRIF</sequence>
<evidence type="ECO:0000313" key="2">
    <source>
        <dbReference type="EMBL" id="MFC3152218.1"/>
    </source>
</evidence>
<keyword evidence="2" id="KW-0808">Transferase</keyword>
<proteinExistence type="predicted"/>
<dbReference type="EMBL" id="JBHRSZ010000006">
    <property type="protein sequence ID" value="MFC3152218.1"/>
    <property type="molecule type" value="Genomic_DNA"/>
</dbReference>
<dbReference type="Proteomes" id="UP001595476">
    <property type="component" value="Unassembled WGS sequence"/>
</dbReference>
<keyword evidence="3" id="KW-1185">Reference proteome</keyword>
<dbReference type="GO" id="GO:0016746">
    <property type="term" value="F:acyltransferase activity"/>
    <property type="evidence" value="ECO:0007669"/>
    <property type="project" value="UniProtKB-KW"/>
</dbReference>
<keyword evidence="2" id="KW-0012">Acyltransferase</keyword>